<dbReference type="Proteomes" id="UP000287651">
    <property type="component" value="Unassembled WGS sequence"/>
</dbReference>
<feature type="compositionally biased region" description="Basic and acidic residues" evidence="1">
    <location>
        <begin position="324"/>
        <end position="333"/>
    </location>
</feature>
<proteinExistence type="predicted"/>
<comment type="caution">
    <text evidence="2">The sequence shown here is derived from an EMBL/GenBank/DDBJ whole genome shotgun (WGS) entry which is preliminary data.</text>
</comment>
<feature type="region of interest" description="Disordered" evidence="1">
    <location>
        <begin position="122"/>
        <end position="148"/>
    </location>
</feature>
<dbReference type="PANTHER" id="PTHR34285">
    <property type="entry name" value="OS08G0510800 PROTEIN"/>
    <property type="match status" value="1"/>
</dbReference>
<dbReference type="EMBL" id="AMZH03004024">
    <property type="protein sequence ID" value="RRT70414.1"/>
    <property type="molecule type" value="Genomic_DNA"/>
</dbReference>
<protein>
    <submittedName>
        <fullName evidence="2">Uncharacterized protein</fullName>
    </submittedName>
</protein>
<evidence type="ECO:0000313" key="3">
    <source>
        <dbReference type="Proteomes" id="UP000287651"/>
    </source>
</evidence>
<accession>A0A427A2G3</accession>
<reference evidence="2 3" key="1">
    <citation type="journal article" date="2014" name="Agronomy (Basel)">
        <title>A Draft Genome Sequence for Ensete ventricosum, the Drought-Tolerant Tree Against Hunger.</title>
        <authorList>
            <person name="Harrison J."/>
            <person name="Moore K.A."/>
            <person name="Paszkiewicz K."/>
            <person name="Jones T."/>
            <person name="Grant M."/>
            <person name="Ambacheew D."/>
            <person name="Muzemil S."/>
            <person name="Studholme D.J."/>
        </authorList>
    </citation>
    <scope>NUCLEOTIDE SEQUENCE [LARGE SCALE GENOMIC DNA]</scope>
</reference>
<dbReference type="AlphaFoldDB" id="A0A427A2G3"/>
<feature type="region of interest" description="Disordered" evidence="1">
    <location>
        <begin position="308"/>
        <end position="348"/>
    </location>
</feature>
<organism evidence="2 3">
    <name type="scientific">Ensete ventricosum</name>
    <name type="common">Abyssinian banana</name>
    <name type="synonym">Musa ensete</name>
    <dbReference type="NCBI Taxonomy" id="4639"/>
    <lineage>
        <taxon>Eukaryota</taxon>
        <taxon>Viridiplantae</taxon>
        <taxon>Streptophyta</taxon>
        <taxon>Embryophyta</taxon>
        <taxon>Tracheophyta</taxon>
        <taxon>Spermatophyta</taxon>
        <taxon>Magnoliopsida</taxon>
        <taxon>Liliopsida</taxon>
        <taxon>Zingiberales</taxon>
        <taxon>Musaceae</taxon>
        <taxon>Ensete</taxon>
    </lineage>
</organism>
<evidence type="ECO:0000313" key="2">
    <source>
        <dbReference type="EMBL" id="RRT70414.1"/>
    </source>
</evidence>
<gene>
    <name evidence="2" type="ORF">B296_00012692</name>
</gene>
<evidence type="ECO:0000256" key="1">
    <source>
        <dbReference type="SAM" id="MobiDB-lite"/>
    </source>
</evidence>
<feature type="compositionally biased region" description="Pro residues" evidence="1">
    <location>
        <begin position="130"/>
        <end position="139"/>
    </location>
</feature>
<dbReference type="PANTHER" id="PTHR34285:SF3">
    <property type="entry name" value="OS08G0510800 PROTEIN"/>
    <property type="match status" value="1"/>
</dbReference>
<name>A0A427A2G3_ENSVE</name>
<sequence>MKASLELREDRSPLLRAKFPLTAFGLPFLSAFSAGDPRDLRLDLSTAFDAGPVVRLSYRPNLTRSPFCLAVRMGTGALGSPIAAPFTMCAEFNPLAWGGGSPFFSVVFKPRLGDFSLKRIARSGSGTTTTPPPPPPPPAGFVSTGPENGFHDGKRVNGFASGVASVDDARSLLSGTELRASSVLPLRGPTALRFRWGIRLPAELRIANGEGPAAGDGISFRRFPQLVMTKITIEHTAEGNKAREQKSKSATGEVAEPWSSVRQHLEALRAENGVLKRDVRQLCAEVFARRQAPTSGVAAEVKEWRGVERGGKAEMRPPPPSARTDNKDRRIDGKSLPTGTKARPEDVNEELKKALMAATGSSGR</sequence>